<protein>
    <submittedName>
        <fullName evidence="1">LOXL4</fullName>
    </submittedName>
</protein>
<dbReference type="AlphaFoldDB" id="A0A212CQ63"/>
<evidence type="ECO:0000313" key="1">
    <source>
        <dbReference type="EMBL" id="OWK08100.1"/>
    </source>
</evidence>
<sequence length="60" mass="6466">MGNGSGCTTATQVPAGHYAAIPMWARGTGRPSASLCARDSYRANTELSQEQEQRLRNNLI</sequence>
<evidence type="ECO:0000313" key="2">
    <source>
        <dbReference type="Proteomes" id="UP000242450"/>
    </source>
</evidence>
<gene>
    <name evidence="1" type="ORF">Celaphus_00008565</name>
</gene>
<name>A0A212CQ63_CEREH</name>
<dbReference type="Proteomes" id="UP000242450">
    <property type="component" value="Chromosome 15"/>
</dbReference>
<comment type="caution">
    <text evidence="1">The sequence shown here is derived from an EMBL/GenBank/DDBJ whole genome shotgun (WGS) entry which is preliminary data.</text>
</comment>
<dbReference type="EMBL" id="MKHE01000015">
    <property type="protein sequence ID" value="OWK08100.1"/>
    <property type="molecule type" value="Genomic_DNA"/>
</dbReference>
<accession>A0A212CQ63</accession>
<reference evidence="1 2" key="1">
    <citation type="journal article" date="2018" name="Mol. Genet. Genomics">
        <title>The red deer Cervus elaphus genome CerEla1.0: sequencing, annotating, genes, and chromosomes.</title>
        <authorList>
            <person name="Bana N.A."/>
            <person name="Nyiri A."/>
            <person name="Nagy J."/>
            <person name="Frank K."/>
            <person name="Nagy T."/>
            <person name="Steger V."/>
            <person name="Schiller M."/>
            <person name="Lakatos P."/>
            <person name="Sugar L."/>
            <person name="Horn P."/>
            <person name="Barta E."/>
            <person name="Orosz L."/>
        </authorList>
    </citation>
    <scope>NUCLEOTIDE SEQUENCE [LARGE SCALE GENOMIC DNA]</scope>
    <source>
        <strain evidence="1">Hungarian</strain>
    </source>
</reference>
<keyword evidence="2" id="KW-1185">Reference proteome</keyword>
<organism evidence="1 2">
    <name type="scientific">Cervus elaphus hippelaphus</name>
    <name type="common">European red deer</name>
    <dbReference type="NCBI Taxonomy" id="46360"/>
    <lineage>
        <taxon>Eukaryota</taxon>
        <taxon>Metazoa</taxon>
        <taxon>Chordata</taxon>
        <taxon>Craniata</taxon>
        <taxon>Vertebrata</taxon>
        <taxon>Euteleostomi</taxon>
        <taxon>Mammalia</taxon>
        <taxon>Eutheria</taxon>
        <taxon>Laurasiatheria</taxon>
        <taxon>Artiodactyla</taxon>
        <taxon>Ruminantia</taxon>
        <taxon>Pecora</taxon>
        <taxon>Cervidae</taxon>
        <taxon>Cervinae</taxon>
        <taxon>Cervus</taxon>
    </lineage>
</organism>
<proteinExistence type="predicted"/>